<dbReference type="Pfam" id="PF02518">
    <property type="entry name" value="HATPase_c"/>
    <property type="match status" value="1"/>
</dbReference>
<dbReference type="Gene3D" id="1.10.287.130">
    <property type="match status" value="1"/>
</dbReference>
<dbReference type="PANTHER" id="PTHR44936:SF10">
    <property type="entry name" value="SENSOR PROTEIN RSTB"/>
    <property type="match status" value="1"/>
</dbReference>
<dbReference type="InterPro" id="IPR003594">
    <property type="entry name" value="HATPase_dom"/>
</dbReference>
<dbReference type="OrthoDB" id="9785252at2"/>
<evidence type="ECO:0000256" key="4">
    <source>
        <dbReference type="ARBA" id="ARBA00022741"/>
    </source>
</evidence>
<dbReference type="SUPFAM" id="SSF55874">
    <property type="entry name" value="ATPase domain of HSP90 chaperone/DNA topoisomerase II/histidine kinase"/>
    <property type="match status" value="1"/>
</dbReference>
<keyword evidence="7" id="KW-0812">Transmembrane</keyword>
<feature type="transmembrane region" description="Helical" evidence="7">
    <location>
        <begin position="37"/>
        <end position="57"/>
    </location>
</feature>
<dbReference type="KEGG" id="smai:EXU30_12205"/>
<evidence type="ECO:0000256" key="2">
    <source>
        <dbReference type="ARBA" id="ARBA00012438"/>
    </source>
</evidence>
<feature type="transmembrane region" description="Helical" evidence="7">
    <location>
        <begin position="110"/>
        <end position="128"/>
    </location>
</feature>
<dbReference type="PANTHER" id="PTHR44936">
    <property type="entry name" value="SENSOR PROTEIN CREC"/>
    <property type="match status" value="1"/>
</dbReference>
<keyword evidence="6" id="KW-0067">ATP-binding</keyword>
<dbReference type="EMBL" id="CP036200">
    <property type="protein sequence ID" value="QBF84890.1"/>
    <property type="molecule type" value="Genomic_DNA"/>
</dbReference>
<dbReference type="GO" id="GO:0005524">
    <property type="term" value="F:ATP binding"/>
    <property type="evidence" value="ECO:0007669"/>
    <property type="project" value="UniProtKB-KW"/>
</dbReference>
<feature type="transmembrane region" description="Helical" evidence="7">
    <location>
        <begin position="172"/>
        <end position="190"/>
    </location>
</feature>
<dbReference type="EC" id="2.7.13.3" evidence="2"/>
<dbReference type="Proteomes" id="UP000291106">
    <property type="component" value="Chromosome"/>
</dbReference>
<dbReference type="InterPro" id="IPR036890">
    <property type="entry name" value="HATPase_C_sf"/>
</dbReference>
<organism evidence="9 10">
    <name type="scientific">Shewanella maritima</name>
    <dbReference type="NCBI Taxonomy" id="2520507"/>
    <lineage>
        <taxon>Bacteria</taxon>
        <taxon>Pseudomonadati</taxon>
        <taxon>Pseudomonadota</taxon>
        <taxon>Gammaproteobacteria</taxon>
        <taxon>Alteromonadales</taxon>
        <taxon>Shewanellaceae</taxon>
        <taxon>Shewanella</taxon>
    </lineage>
</organism>
<evidence type="ECO:0000256" key="3">
    <source>
        <dbReference type="ARBA" id="ARBA00022679"/>
    </source>
</evidence>
<evidence type="ECO:0000313" key="10">
    <source>
        <dbReference type="Proteomes" id="UP000291106"/>
    </source>
</evidence>
<evidence type="ECO:0000256" key="6">
    <source>
        <dbReference type="ARBA" id="ARBA00022840"/>
    </source>
</evidence>
<keyword evidence="3" id="KW-0808">Transferase</keyword>
<dbReference type="SMART" id="SM00387">
    <property type="entry name" value="HATPase_c"/>
    <property type="match status" value="1"/>
</dbReference>
<accession>A0A411PMW5</accession>
<protein>
    <recommendedName>
        <fullName evidence="2">histidine kinase</fullName>
        <ecNumber evidence="2">2.7.13.3</ecNumber>
    </recommendedName>
</protein>
<feature type="transmembrane region" description="Helical" evidence="7">
    <location>
        <begin position="135"/>
        <end position="152"/>
    </location>
</feature>
<comment type="catalytic activity">
    <reaction evidence="1">
        <text>ATP + protein L-histidine = ADP + protein N-phospho-L-histidine.</text>
        <dbReference type="EC" id="2.7.13.3"/>
    </reaction>
</comment>
<dbReference type="InterPro" id="IPR005467">
    <property type="entry name" value="His_kinase_dom"/>
</dbReference>
<sequence>MILSNLRYAKALKNQVILLNLKPESTSLTTQLLPLRVMFWLLKIGLVHFAADLFGLSAPPKDIYLLFAAEAFYLAASFILRSYQHKHWVFISLVIDSIFWLIWLHLTGGATNAFVSLMLLPIAIAAVTQPAWAPWSLTLLTTLGYSLMIYAIPEHHMNHHGMDMRSHYVGMWFNYLISALVLTMFVGFIAHKIRQKDAELSYMRESQLRQEKLLALGTSSAQMAHQLATPLASLQLLVDDLNEGEQPEIIAPEMQQALSRCQHTLDNLRHATNAIREQKQIVMPVTELVGSIKSQVLLLMPELNLETHISEAAQTSMITTDVSLIPALLSLIENGARASAENGLGHKVSFDIDQESEQLFISVTDYGKGIDKSLIKQLGHRIIEAPKGMGIALLLSHASFERLGGQLIMSSLQQGGVEARVTLPVYEK</sequence>
<evidence type="ECO:0000256" key="1">
    <source>
        <dbReference type="ARBA" id="ARBA00000085"/>
    </source>
</evidence>
<keyword evidence="7" id="KW-1133">Transmembrane helix</keyword>
<dbReference type="GO" id="GO:0000155">
    <property type="term" value="F:phosphorelay sensor kinase activity"/>
    <property type="evidence" value="ECO:0007669"/>
    <property type="project" value="TreeGrafter"/>
</dbReference>
<dbReference type="InterPro" id="IPR050980">
    <property type="entry name" value="2C_sensor_his_kinase"/>
</dbReference>
<dbReference type="PROSITE" id="PS50109">
    <property type="entry name" value="HIS_KIN"/>
    <property type="match status" value="1"/>
</dbReference>
<keyword evidence="5 9" id="KW-0418">Kinase</keyword>
<evidence type="ECO:0000256" key="7">
    <source>
        <dbReference type="SAM" id="Phobius"/>
    </source>
</evidence>
<evidence type="ECO:0000259" key="8">
    <source>
        <dbReference type="PROSITE" id="PS50109"/>
    </source>
</evidence>
<reference evidence="9 10" key="1">
    <citation type="submission" date="2019-02" db="EMBL/GenBank/DDBJ databases">
        <title>Shewanella sp. D4-2 isolated from Dokdo Island.</title>
        <authorList>
            <person name="Baek K."/>
        </authorList>
    </citation>
    <scope>NUCLEOTIDE SEQUENCE [LARGE SCALE GENOMIC DNA]</scope>
    <source>
        <strain evidence="9 10">D4-2</strain>
    </source>
</reference>
<proteinExistence type="predicted"/>
<gene>
    <name evidence="9" type="ORF">EXU30_12205</name>
</gene>
<feature type="domain" description="Histidine kinase" evidence="8">
    <location>
        <begin position="222"/>
        <end position="427"/>
    </location>
</feature>
<evidence type="ECO:0000313" key="9">
    <source>
        <dbReference type="EMBL" id="QBF84890.1"/>
    </source>
</evidence>
<dbReference type="Gene3D" id="3.30.565.10">
    <property type="entry name" value="Histidine kinase-like ATPase, C-terminal domain"/>
    <property type="match status" value="1"/>
</dbReference>
<keyword evidence="7" id="KW-0472">Membrane</keyword>
<keyword evidence="4" id="KW-0547">Nucleotide-binding</keyword>
<dbReference type="GO" id="GO:0005886">
    <property type="term" value="C:plasma membrane"/>
    <property type="evidence" value="ECO:0007669"/>
    <property type="project" value="TreeGrafter"/>
</dbReference>
<name>A0A411PMW5_9GAMM</name>
<feature type="transmembrane region" description="Helical" evidence="7">
    <location>
        <begin position="63"/>
        <end position="80"/>
    </location>
</feature>
<dbReference type="AlphaFoldDB" id="A0A411PMW5"/>
<keyword evidence="10" id="KW-1185">Reference proteome</keyword>
<evidence type="ECO:0000256" key="5">
    <source>
        <dbReference type="ARBA" id="ARBA00022777"/>
    </source>
</evidence>